<gene>
    <name evidence="1" type="ORF">OD459_00250</name>
</gene>
<name>A0AA46P5N0_CYTFI</name>
<dbReference type="EMBL" id="CP107027">
    <property type="protein sequence ID" value="UYG95494.1"/>
    <property type="molecule type" value="Genomic_DNA"/>
</dbReference>
<reference evidence="1" key="1">
    <citation type="submission" date="2022-10" db="EMBL/GenBank/DDBJ databases">
        <title>Mechanism of multi-heavy metal repair in Cytobacillus Firmus M7.</title>
        <authorList>
            <person name="Li X."/>
            <person name="Yu C."/>
        </authorList>
    </citation>
    <scope>NUCLEOTIDE SEQUENCE</scope>
    <source>
        <strain evidence="1">M7</strain>
    </source>
</reference>
<organism evidence="1 2">
    <name type="scientific">Cytobacillus firmus</name>
    <name type="common">Bacillus firmus</name>
    <dbReference type="NCBI Taxonomy" id="1399"/>
    <lineage>
        <taxon>Bacteria</taxon>
        <taxon>Bacillati</taxon>
        <taxon>Bacillota</taxon>
        <taxon>Bacilli</taxon>
        <taxon>Bacillales</taxon>
        <taxon>Bacillaceae</taxon>
        <taxon>Cytobacillus</taxon>
    </lineage>
</organism>
<dbReference type="Proteomes" id="UP001163104">
    <property type="component" value="Chromosome"/>
</dbReference>
<evidence type="ECO:0000313" key="2">
    <source>
        <dbReference type="Proteomes" id="UP001163104"/>
    </source>
</evidence>
<sequence>MKFASILFPYLKLFHFKDMRSKQVGAQGFIRNNTIKPVLNGLPKADKIFADFLLEGSGQQHAKLDFIAKGEEQNELINPDKELVKAADDLVFELKIDDLVLKQLIMTFTVADNKGSKITDLEPYLGSAGHVVIVSGKMEEFLHAHHKDDPFDINIPDK</sequence>
<dbReference type="RefSeq" id="WP_053071326.1">
    <property type="nucleotide sequence ID" value="NZ_CP107027.1"/>
</dbReference>
<protein>
    <submittedName>
        <fullName evidence="1">Uncharacterized protein</fullName>
    </submittedName>
</protein>
<dbReference type="AlphaFoldDB" id="A0AA46P5N0"/>
<accession>A0AA46P5N0</accession>
<proteinExistence type="predicted"/>
<evidence type="ECO:0000313" key="1">
    <source>
        <dbReference type="EMBL" id="UYG95494.1"/>
    </source>
</evidence>